<keyword evidence="1" id="KW-0175">Coiled coil</keyword>
<dbReference type="AlphaFoldDB" id="A0AAU8HUD8"/>
<dbReference type="RefSeq" id="WP_353893554.1">
    <property type="nucleotide sequence ID" value="NZ_CP159485.1"/>
</dbReference>
<gene>
    <name evidence="3" type="ORF">PRVXH_000300</name>
</gene>
<reference evidence="3" key="2">
    <citation type="submission" date="2024-06" db="EMBL/GenBank/DDBJ databases">
        <authorList>
            <person name="Petrova K.O."/>
            <person name="Toshchakov S.V."/>
            <person name="Boltjanskaja Y.V."/>
            <person name="Kevbrin V.V."/>
        </authorList>
    </citation>
    <scope>NUCLEOTIDE SEQUENCE</scope>
    <source>
        <strain evidence="3">Z-710</strain>
    </source>
</reference>
<dbReference type="InterPro" id="IPR025103">
    <property type="entry name" value="DUF4011"/>
</dbReference>
<accession>A0AAU8HUD8</accession>
<dbReference type="EMBL" id="CP159485">
    <property type="protein sequence ID" value="XCI29004.1"/>
    <property type="molecule type" value="Genomic_DNA"/>
</dbReference>
<feature type="domain" description="DNA2/NAM7 helicase helicase" evidence="2">
    <location>
        <begin position="1198"/>
        <end position="1243"/>
    </location>
</feature>
<dbReference type="InterPro" id="IPR050534">
    <property type="entry name" value="Coronavir_polyprotein_1ab"/>
</dbReference>
<dbReference type="SUPFAM" id="SSF52540">
    <property type="entry name" value="P-loop containing nucleoside triphosphate hydrolases"/>
    <property type="match status" value="1"/>
</dbReference>
<evidence type="ECO:0000313" key="3">
    <source>
        <dbReference type="EMBL" id="XCI29004.1"/>
    </source>
</evidence>
<dbReference type="Pfam" id="PF13086">
    <property type="entry name" value="AAA_11"/>
    <property type="match status" value="2"/>
</dbReference>
<dbReference type="GO" id="GO:0043139">
    <property type="term" value="F:5'-3' DNA helicase activity"/>
    <property type="evidence" value="ECO:0007669"/>
    <property type="project" value="TreeGrafter"/>
</dbReference>
<proteinExistence type="predicted"/>
<evidence type="ECO:0000256" key="1">
    <source>
        <dbReference type="SAM" id="Coils"/>
    </source>
</evidence>
<evidence type="ECO:0000259" key="2">
    <source>
        <dbReference type="Pfam" id="PF13086"/>
    </source>
</evidence>
<dbReference type="InterPro" id="IPR027417">
    <property type="entry name" value="P-loop_NTPase"/>
</dbReference>
<feature type="coiled-coil region" evidence="1">
    <location>
        <begin position="687"/>
        <end position="714"/>
    </location>
</feature>
<sequence>MNNMDLKLETWKKKLLDLGKRNRLINYRETKRSNLNIVTPQYDELYNRIVEKEDTLVFPYPTEREANDDSDKTNIEVIEGDLKTDRTIQELQKTLKSIRYKAKTAMEEQGVNILYLSFGFLSWKESIDSSQDITSPIVLVPVSLTVESITDPYKLSIHEDEIVVNPTLSHKLNNDFGIHLPEFDAQHDGIIKYLDEISQLAQKNGWKVEGKVSLSLLSFLKINMYHDLSNYEDKLKNHGVVKALCGDSTEIEYDIDEMAEYDHDTKDKPVDIYQVVDADSSQQDAIVLSKKGVSFVLQGPPGTGKSQTITNIIAEALADGKKVLFVSEKMAALDVVHRRLTEVGLDDFCLTLHSHKANKREVLHSLSKALKKDKVSVREDAIYNLDVLKNVREQLNEYSTQLHTPCEPLGLSIYQVNGILAKLNFAPDVIFSLNSVEQTTKEKLYKYVQLLNNFTRTMEKMGEDYKSNPWKGCGVNQVSHDLRQNIHVILKELLYQANEIGKNLTDMLEKLSLKSNNLNFLTMDVYEELLSFCAKSSQVPKQWLISDDIEELINDASDFDNKQKNYLKLEEDISSVYAKGIYDLDGRQISDTLDNCFEEALSILDNHKYKSESEIYESINKLLSICEVSRQDMNKLSSSACVLSGKLKLDEPKNIGETKKLYNFFKSFNKRIMPSLSWFDNDNTNSRNKLLEQAQKTQCDIESLEADILKLYEKDALNIEYASMLWRFKTEYTSVLKFFKKAYRQDRKAIRGLRITPVKKVHDNEVLELLNKLKTLHEKKNWLKEKDSELRDKLGGLYDGQDTNYTEIEDAFVAFEAVNKYFKGVIPEGIKQNLLSGNNFKMCSDILSEIQSIWDSGNINDYKDLLSDKGLELVRYTSLIQRNKELANLLRICKEEILGVAAFSKGERSCNEHRNSIENLARLQEIKENIITQRDLLVEKYQFLYKGLDTDWQQIQESLLWSSKFKEYIKKYNLPEAFQDKIISGSYSQEAKNCAEYIRISKEQINSNIKWFSELFESENEIKKLNFFALQDKLEKCLENLAALEEWIDFRKAREDCEEEGLSDFIDAVQEEKVSRELIVDTFKKRFYKLWLDAILPQFQAVQSFRKRNHLTTIEQFVKLDKLQMDIAKARIKENLIAKLPNVNSVTAAFDEVSILKRELEKRKRIMPIRKLFSRIPTLLPSLKPCLMMSPLSVSLFLQSHSYDFDMVIFDEASQVCTENAVGAIMRGKQVVIAGDSKQLPPTNFFNASISGEDLIQKMKNLMKIILAMSLF</sequence>
<dbReference type="InterPro" id="IPR041677">
    <property type="entry name" value="DNA2/NAM7_AAA_11"/>
</dbReference>
<feature type="domain" description="DNA2/NAM7 helicase helicase" evidence="2">
    <location>
        <begin position="279"/>
        <end position="434"/>
    </location>
</feature>
<name>A0AAU8HUD8_9FIRM</name>
<dbReference type="PANTHER" id="PTHR43788">
    <property type="entry name" value="DNA2/NAM7 HELICASE FAMILY MEMBER"/>
    <property type="match status" value="1"/>
</dbReference>
<dbReference type="Pfam" id="PF13195">
    <property type="entry name" value="DUF4011"/>
    <property type="match status" value="1"/>
</dbReference>
<protein>
    <submittedName>
        <fullName evidence="3">DUF4011 domain-containing protein</fullName>
    </submittedName>
</protein>
<organism evidence="3">
    <name type="scientific">Proteinivorax hydrogeniformans</name>
    <dbReference type="NCBI Taxonomy" id="1826727"/>
    <lineage>
        <taxon>Bacteria</taxon>
        <taxon>Bacillati</taxon>
        <taxon>Bacillota</taxon>
        <taxon>Clostridia</taxon>
        <taxon>Eubacteriales</taxon>
        <taxon>Proteinivoracaceae</taxon>
        <taxon>Proteinivorax</taxon>
    </lineage>
</organism>
<reference evidence="3" key="1">
    <citation type="journal article" date="2018" name="Antonie Van Leeuwenhoek">
        <title>Proteinivorax hydrogeniformans sp. nov., an anaerobic, haloalkaliphilic bacterium fermenting proteinaceous compounds with high hydrogen production.</title>
        <authorList>
            <person name="Boltyanskaya Y."/>
            <person name="Detkova E."/>
            <person name="Pimenov N."/>
            <person name="Kevbrin V."/>
        </authorList>
    </citation>
    <scope>NUCLEOTIDE SEQUENCE</scope>
    <source>
        <strain evidence="3">Z-710</strain>
    </source>
</reference>
<dbReference type="Gene3D" id="3.40.50.300">
    <property type="entry name" value="P-loop containing nucleotide triphosphate hydrolases"/>
    <property type="match status" value="2"/>
</dbReference>
<dbReference type="PANTHER" id="PTHR43788:SF8">
    <property type="entry name" value="DNA-BINDING PROTEIN SMUBP-2"/>
    <property type="match status" value="1"/>
</dbReference>